<evidence type="ECO:0000256" key="1">
    <source>
        <dbReference type="SAM" id="Phobius"/>
    </source>
</evidence>
<feature type="transmembrane region" description="Helical" evidence="1">
    <location>
        <begin position="187"/>
        <end position="206"/>
    </location>
</feature>
<feature type="transmembrane region" description="Helical" evidence="1">
    <location>
        <begin position="227"/>
        <end position="249"/>
    </location>
</feature>
<accession>A0ABW3I1U8</accession>
<organism evidence="2 3">
    <name type="scientific">Pseudofulvibacter geojedonensis</name>
    <dbReference type="NCBI Taxonomy" id="1123758"/>
    <lineage>
        <taxon>Bacteria</taxon>
        <taxon>Pseudomonadati</taxon>
        <taxon>Bacteroidota</taxon>
        <taxon>Flavobacteriia</taxon>
        <taxon>Flavobacteriales</taxon>
        <taxon>Flavobacteriaceae</taxon>
        <taxon>Pseudofulvibacter</taxon>
    </lineage>
</organism>
<evidence type="ECO:0000313" key="3">
    <source>
        <dbReference type="Proteomes" id="UP001596997"/>
    </source>
</evidence>
<dbReference type="RefSeq" id="WP_377714568.1">
    <property type="nucleotide sequence ID" value="NZ_JBHTJM010000006.1"/>
</dbReference>
<proteinExistence type="predicted"/>
<feature type="transmembrane region" description="Helical" evidence="1">
    <location>
        <begin position="344"/>
        <end position="362"/>
    </location>
</feature>
<sequence>MYEFSGKLKLWAIGFMVVGLLGIAYGFISAPKSTEDVEAILKYEAEHGHGHDTAHAADAHGADSHADPKEHADHVEHVMHLLQNKPWSAVYVACFFFMMIALGALAFYAIQRASQAGWSPILFRVMEGVTSYLPIGLGIMLVLLFMSTMGHMNHIFAWTDPVLIDPDPENTKFDKLLFNKKGWLNSGWFMVRAVIFALLWSAYQFISKKLSRAQDDATDNSNFKKNFKLAAAFLVVFIYTESIMSWDWIMSFDPHWFSTLFGWYVFASMFVSGITVICLVTIYLKAKGYLPKVNNSHIHDLAKFMFAISIFWTYLWFSQFMLIWYANIPEEVTYFVTRIQDYNLPFFGMIVMNFVFPILVLMNSDYKRVNWFVVMAGIVILLGHYVDVFNMVMPATVGDRWSFGITEVSAVLFFLGLFIFVVFTALTKAPLTPKRNPFIHESEHFHY</sequence>
<keyword evidence="1" id="KW-1133">Transmembrane helix</keyword>
<feature type="transmembrane region" description="Helical" evidence="1">
    <location>
        <begin position="304"/>
        <end position="324"/>
    </location>
</feature>
<feature type="transmembrane region" description="Helical" evidence="1">
    <location>
        <begin position="131"/>
        <end position="152"/>
    </location>
</feature>
<feature type="transmembrane region" description="Helical" evidence="1">
    <location>
        <begin position="369"/>
        <end position="386"/>
    </location>
</feature>
<keyword evidence="3" id="KW-1185">Reference proteome</keyword>
<dbReference type="PANTHER" id="PTHR43044:SF1">
    <property type="entry name" value="QUINOL:CYTOCHROME C OXIDOREDUCTASE QUINONE-BINDING SUBUNIT 2"/>
    <property type="match status" value="1"/>
</dbReference>
<dbReference type="EMBL" id="JBHTJM010000006">
    <property type="protein sequence ID" value="MFD0963649.1"/>
    <property type="molecule type" value="Genomic_DNA"/>
</dbReference>
<name>A0ABW3I1U8_9FLAO</name>
<feature type="transmembrane region" description="Helical" evidence="1">
    <location>
        <begin position="261"/>
        <end position="284"/>
    </location>
</feature>
<protein>
    <submittedName>
        <fullName evidence="2">Quinol:cytochrome C oxidoreductase</fullName>
    </submittedName>
</protein>
<dbReference type="Proteomes" id="UP001596997">
    <property type="component" value="Unassembled WGS sequence"/>
</dbReference>
<keyword evidence="1" id="KW-0472">Membrane</keyword>
<reference evidence="3" key="1">
    <citation type="journal article" date="2019" name="Int. J. Syst. Evol. Microbiol.">
        <title>The Global Catalogue of Microorganisms (GCM) 10K type strain sequencing project: providing services to taxonomists for standard genome sequencing and annotation.</title>
        <authorList>
            <consortium name="The Broad Institute Genomics Platform"/>
            <consortium name="The Broad Institute Genome Sequencing Center for Infectious Disease"/>
            <person name="Wu L."/>
            <person name="Ma J."/>
        </authorList>
    </citation>
    <scope>NUCLEOTIDE SEQUENCE [LARGE SCALE GENOMIC DNA]</scope>
    <source>
        <strain evidence="3">CCUG 62114</strain>
    </source>
</reference>
<keyword evidence="1" id="KW-0812">Transmembrane</keyword>
<evidence type="ECO:0000313" key="2">
    <source>
        <dbReference type="EMBL" id="MFD0963649.1"/>
    </source>
</evidence>
<feature type="transmembrane region" description="Helical" evidence="1">
    <location>
        <begin position="89"/>
        <end position="110"/>
    </location>
</feature>
<feature type="transmembrane region" description="Helical" evidence="1">
    <location>
        <begin position="10"/>
        <end position="28"/>
    </location>
</feature>
<comment type="caution">
    <text evidence="2">The sequence shown here is derived from an EMBL/GenBank/DDBJ whole genome shotgun (WGS) entry which is preliminary data.</text>
</comment>
<gene>
    <name evidence="2" type="ORF">ACFQ1O_06505</name>
</gene>
<dbReference type="PANTHER" id="PTHR43044">
    <property type="match status" value="1"/>
</dbReference>
<feature type="transmembrane region" description="Helical" evidence="1">
    <location>
        <begin position="401"/>
        <end position="426"/>
    </location>
</feature>